<feature type="region of interest" description="Disordered" evidence="1">
    <location>
        <begin position="51"/>
        <end position="70"/>
    </location>
</feature>
<proteinExistence type="predicted"/>
<dbReference type="InterPro" id="IPR010539">
    <property type="entry name" value="BaxI_1-like"/>
</dbReference>
<feature type="transmembrane region" description="Helical" evidence="2">
    <location>
        <begin position="109"/>
        <end position="131"/>
    </location>
</feature>
<gene>
    <name evidence="3" type="ORF">NCTC1934_00692</name>
</gene>
<feature type="transmembrane region" description="Helical" evidence="2">
    <location>
        <begin position="138"/>
        <end position="159"/>
    </location>
</feature>
<feature type="transmembrane region" description="Helical" evidence="2">
    <location>
        <begin position="273"/>
        <end position="290"/>
    </location>
</feature>
<evidence type="ECO:0000256" key="2">
    <source>
        <dbReference type="SAM" id="Phobius"/>
    </source>
</evidence>
<dbReference type="EMBL" id="UGRY01000002">
    <property type="protein sequence ID" value="SUA73255.1"/>
    <property type="molecule type" value="Genomic_DNA"/>
</dbReference>
<sequence length="302" mass="31748">MSHDSRKGRALRTTSNPVFRNLTPQQQQGGGYAGFGSAAAGAGQFAQQQPYGYGQPPGGYPPQGYQQMPVPTTRPMTIDDVVTKTGITLGVVTLGAILSYGLTSYNHNLAPLFVIVGGLVGLGLVLVASFGRKQDNPAIVLSYAAFEGLFLGALSYMFTGVEFGGVGGAGMIAQAVLGTFGVFFGMLVVYKTGAIRVTPRFTRMIVGAMIGILVLVLGNFIAAFFTPGGFGLRDGGPIAIIFSLVVIAIAAFSFLLDFDAADQLIRANAPAKAAWGVALGLTVTLVWLYIEILRLLSYFQND</sequence>
<accession>A0A378Y7R3</accession>
<keyword evidence="2" id="KW-0472">Membrane</keyword>
<keyword evidence="2" id="KW-0812">Transmembrane</keyword>
<protein>
    <submittedName>
        <fullName evidence="3">Predicted membrane protein</fullName>
    </submittedName>
</protein>
<feature type="transmembrane region" description="Helical" evidence="2">
    <location>
        <begin position="202"/>
        <end position="226"/>
    </location>
</feature>
<evidence type="ECO:0000313" key="3">
    <source>
        <dbReference type="EMBL" id="SUA73255.1"/>
    </source>
</evidence>
<name>A0A378Y7R3_9NOCA</name>
<dbReference type="PANTHER" id="PTHR41282">
    <property type="entry name" value="CONSERVED TRANSMEMBRANE PROTEIN-RELATED"/>
    <property type="match status" value="1"/>
</dbReference>
<feature type="transmembrane region" description="Helical" evidence="2">
    <location>
        <begin position="171"/>
        <end position="190"/>
    </location>
</feature>
<evidence type="ECO:0000313" key="4">
    <source>
        <dbReference type="Proteomes" id="UP000255467"/>
    </source>
</evidence>
<keyword evidence="4" id="KW-1185">Reference proteome</keyword>
<dbReference type="PANTHER" id="PTHR41282:SF1">
    <property type="entry name" value="CONSERVED TRANSMEMBRANE PROTEIN-RELATED"/>
    <property type="match status" value="1"/>
</dbReference>
<feature type="region of interest" description="Disordered" evidence="1">
    <location>
        <begin position="1"/>
        <end position="30"/>
    </location>
</feature>
<dbReference type="STRING" id="1406858.GCA_000710895_01286"/>
<dbReference type="AlphaFoldDB" id="A0A378Y7R3"/>
<reference evidence="3 4" key="1">
    <citation type="submission" date="2018-06" db="EMBL/GenBank/DDBJ databases">
        <authorList>
            <consortium name="Pathogen Informatics"/>
            <person name="Doyle S."/>
        </authorList>
    </citation>
    <scope>NUCLEOTIDE SEQUENCE [LARGE SCALE GENOMIC DNA]</scope>
    <source>
        <strain evidence="3 4">NCTC1934</strain>
    </source>
</reference>
<feature type="transmembrane region" description="Helical" evidence="2">
    <location>
        <begin position="238"/>
        <end position="261"/>
    </location>
</feature>
<organism evidence="3 4">
    <name type="scientific">Nocardia otitidiscaviarum</name>
    <dbReference type="NCBI Taxonomy" id="1823"/>
    <lineage>
        <taxon>Bacteria</taxon>
        <taxon>Bacillati</taxon>
        <taxon>Actinomycetota</taxon>
        <taxon>Actinomycetes</taxon>
        <taxon>Mycobacteriales</taxon>
        <taxon>Nocardiaceae</taxon>
        <taxon>Nocardia</taxon>
    </lineage>
</organism>
<keyword evidence="2" id="KW-1133">Transmembrane helix</keyword>
<dbReference type="Proteomes" id="UP000255467">
    <property type="component" value="Unassembled WGS sequence"/>
</dbReference>
<feature type="transmembrane region" description="Helical" evidence="2">
    <location>
        <begin position="81"/>
        <end position="103"/>
    </location>
</feature>
<dbReference type="PIRSF" id="PIRSF009160">
    <property type="entry name" value="UCP009160"/>
    <property type="match status" value="1"/>
</dbReference>
<dbReference type="Pfam" id="PF12811">
    <property type="entry name" value="BaxI_1"/>
    <property type="match status" value="1"/>
</dbReference>
<evidence type="ECO:0000256" key="1">
    <source>
        <dbReference type="SAM" id="MobiDB-lite"/>
    </source>
</evidence>